<dbReference type="Proteomes" id="UP000318017">
    <property type="component" value="Chromosome"/>
</dbReference>
<protein>
    <submittedName>
        <fullName evidence="2">Uncharacterized protein</fullName>
    </submittedName>
</protein>
<feature type="region of interest" description="Disordered" evidence="1">
    <location>
        <begin position="41"/>
        <end position="67"/>
    </location>
</feature>
<dbReference type="KEGG" id="ahel:Q31a_32480"/>
<dbReference type="AlphaFoldDB" id="A0A518G8L4"/>
<gene>
    <name evidence="2" type="ORF">Q31a_32480</name>
</gene>
<organism evidence="2 3">
    <name type="scientific">Aureliella helgolandensis</name>
    <dbReference type="NCBI Taxonomy" id="2527968"/>
    <lineage>
        <taxon>Bacteria</taxon>
        <taxon>Pseudomonadati</taxon>
        <taxon>Planctomycetota</taxon>
        <taxon>Planctomycetia</taxon>
        <taxon>Pirellulales</taxon>
        <taxon>Pirellulaceae</taxon>
        <taxon>Aureliella</taxon>
    </lineage>
</organism>
<proteinExistence type="predicted"/>
<evidence type="ECO:0000313" key="2">
    <source>
        <dbReference type="EMBL" id="QDV24926.1"/>
    </source>
</evidence>
<evidence type="ECO:0000256" key="1">
    <source>
        <dbReference type="SAM" id="MobiDB-lite"/>
    </source>
</evidence>
<accession>A0A518G8L4</accession>
<keyword evidence="3" id="KW-1185">Reference proteome</keyword>
<reference evidence="2 3" key="1">
    <citation type="submission" date="2019-02" db="EMBL/GenBank/DDBJ databases">
        <title>Deep-cultivation of Planctomycetes and their phenomic and genomic characterization uncovers novel biology.</title>
        <authorList>
            <person name="Wiegand S."/>
            <person name="Jogler M."/>
            <person name="Boedeker C."/>
            <person name="Pinto D."/>
            <person name="Vollmers J."/>
            <person name="Rivas-Marin E."/>
            <person name="Kohn T."/>
            <person name="Peeters S.H."/>
            <person name="Heuer A."/>
            <person name="Rast P."/>
            <person name="Oberbeckmann S."/>
            <person name="Bunk B."/>
            <person name="Jeske O."/>
            <person name="Meyerdierks A."/>
            <person name="Storesund J.E."/>
            <person name="Kallscheuer N."/>
            <person name="Luecker S."/>
            <person name="Lage O.M."/>
            <person name="Pohl T."/>
            <person name="Merkel B.J."/>
            <person name="Hornburger P."/>
            <person name="Mueller R.-W."/>
            <person name="Bruemmer F."/>
            <person name="Labrenz M."/>
            <person name="Spormann A.M."/>
            <person name="Op den Camp H."/>
            <person name="Overmann J."/>
            <person name="Amann R."/>
            <person name="Jetten M.S.M."/>
            <person name="Mascher T."/>
            <person name="Medema M.H."/>
            <person name="Devos D.P."/>
            <person name="Kaster A.-K."/>
            <person name="Ovreas L."/>
            <person name="Rohde M."/>
            <person name="Galperin M.Y."/>
            <person name="Jogler C."/>
        </authorList>
    </citation>
    <scope>NUCLEOTIDE SEQUENCE [LARGE SCALE GENOMIC DNA]</scope>
    <source>
        <strain evidence="2 3">Q31a</strain>
    </source>
</reference>
<dbReference type="EMBL" id="CP036298">
    <property type="protein sequence ID" value="QDV24926.1"/>
    <property type="molecule type" value="Genomic_DNA"/>
</dbReference>
<name>A0A518G8L4_9BACT</name>
<evidence type="ECO:0000313" key="3">
    <source>
        <dbReference type="Proteomes" id="UP000318017"/>
    </source>
</evidence>
<sequence length="67" mass="7217">MYLGVEPWRAYPPVEHELPPLRAGSVLGGLHDACVSCRDASPKGVHSPADLPSKKSVNSTARLWHDG</sequence>